<evidence type="ECO:0000256" key="2">
    <source>
        <dbReference type="ARBA" id="ARBA00007783"/>
    </source>
</evidence>
<protein>
    <recommendedName>
        <fullName evidence="9">Transport permease protein</fullName>
    </recommendedName>
</protein>
<feature type="transmembrane region" description="Helical" evidence="9">
    <location>
        <begin position="23"/>
        <end position="43"/>
    </location>
</feature>
<evidence type="ECO:0000256" key="6">
    <source>
        <dbReference type="ARBA" id="ARBA00022989"/>
    </source>
</evidence>
<keyword evidence="7" id="KW-0625">Polysaccharide transport</keyword>
<evidence type="ECO:0000256" key="8">
    <source>
        <dbReference type="ARBA" id="ARBA00023136"/>
    </source>
</evidence>
<comment type="caution">
    <text evidence="9">Lacks conserved residue(s) required for the propagation of feature annotation.</text>
</comment>
<evidence type="ECO:0000256" key="4">
    <source>
        <dbReference type="ARBA" id="ARBA00022475"/>
    </source>
</evidence>
<dbReference type="PROSITE" id="PS51012">
    <property type="entry name" value="ABC_TM2"/>
    <property type="match status" value="1"/>
</dbReference>
<dbReference type="EMBL" id="CP002355">
    <property type="protein sequence ID" value="ADR34777.1"/>
    <property type="molecule type" value="Genomic_DNA"/>
</dbReference>
<reference evidence="11 12" key="1">
    <citation type="journal article" date="2012" name="Stand. Genomic Sci.">
        <title>Complete genome sequence of the sulfur compounds oxidizing chemolithoautotroph Sulfuricurvum kujiense type strain (YK-1(T)).</title>
        <authorList>
            <person name="Han C."/>
            <person name="Kotsyurbenko O."/>
            <person name="Chertkov O."/>
            <person name="Held B."/>
            <person name="Lapidus A."/>
            <person name="Nolan M."/>
            <person name="Lucas S."/>
            <person name="Hammon N."/>
            <person name="Deshpande S."/>
            <person name="Cheng J.F."/>
            <person name="Tapia R."/>
            <person name="Goodwin L.A."/>
            <person name="Pitluck S."/>
            <person name="Liolios K."/>
            <person name="Pagani I."/>
            <person name="Ivanova N."/>
            <person name="Mavromatis K."/>
            <person name="Mikhailova N."/>
            <person name="Pati A."/>
            <person name="Chen A."/>
            <person name="Palaniappan K."/>
            <person name="Land M."/>
            <person name="Hauser L."/>
            <person name="Chang Y.J."/>
            <person name="Jeffries C.D."/>
            <person name="Brambilla E.M."/>
            <person name="Rohde M."/>
            <person name="Spring S."/>
            <person name="Sikorski J."/>
            <person name="Goker M."/>
            <person name="Woyke T."/>
            <person name="Bristow J."/>
            <person name="Eisen J.A."/>
            <person name="Markowitz V."/>
            <person name="Hugenholtz P."/>
            <person name="Kyrpides N.C."/>
            <person name="Klenk H.P."/>
            <person name="Detter J.C."/>
        </authorList>
    </citation>
    <scope>NUCLEOTIDE SEQUENCE [LARGE SCALE GENOMIC DNA]</scope>
    <source>
        <strain evidence="12">ATCC BAA-921 / DSM 16994 / JCM 11577 / YK-1</strain>
    </source>
</reference>
<dbReference type="STRING" id="709032.Sulku_2117"/>
<feature type="transmembrane region" description="Helical" evidence="9">
    <location>
        <begin position="55"/>
        <end position="76"/>
    </location>
</feature>
<keyword evidence="12" id="KW-1185">Reference proteome</keyword>
<dbReference type="AlphaFoldDB" id="E4U380"/>
<dbReference type="GO" id="GO:0015774">
    <property type="term" value="P:polysaccharide transport"/>
    <property type="evidence" value="ECO:0007669"/>
    <property type="project" value="UniProtKB-KW"/>
</dbReference>
<accession>E4U380</accession>
<keyword evidence="7" id="KW-0762">Sugar transport</keyword>
<dbReference type="GO" id="GO:0140359">
    <property type="term" value="F:ABC-type transporter activity"/>
    <property type="evidence" value="ECO:0007669"/>
    <property type="project" value="InterPro"/>
</dbReference>
<comment type="similarity">
    <text evidence="2 9">Belongs to the ABC-2 integral membrane protein family.</text>
</comment>
<keyword evidence="8 9" id="KW-0472">Membrane</keyword>
<dbReference type="InterPro" id="IPR047817">
    <property type="entry name" value="ABC2_TM_bact-type"/>
</dbReference>
<feature type="transmembrane region" description="Helical" evidence="9">
    <location>
        <begin position="221"/>
        <end position="241"/>
    </location>
</feature>
<dbReference type="Proteomes" id="UP000008721">
    <property type="component" value="Chromosome"/>
</dbReference>
<keyword evidence="5 9" id="KW-0812">Transmembrane</keyword>
<dbReference type="PANTHER" id="PTHR30413">
    <property type="entry name" value="INNER MEMBRANE TRANSPORT PERMEASE"/>
    <property type="match status" value="1"/>
</dbReference>
<evidence type="ECO:0000256" key="5">
    <source>
        <dbReference type="ARBA" id="ARBA00022692"/>
    </source>
</evidence>
<organism evidence="11 12">
    <name type="scientific">Sulfuricurvum kujiense (strain ATCC BAA-921 / DSM 16994 / JCM 11577 / YK-1)</name>
    <dbReference type="NCBI Taxonomy" id="709032"/>
    <lineage>
        <taxon>Bacteria</taxon>
        <taxon>Pseudomonadati</taxon>
        <taxon>Campylobacterota</taxon>
        <taxon>Epsilonproteobacteria</taxon>
        <taxon>Campylobacterales</taxon>
        <taxon>Sulfurimonadaceae</taxon>
        <taxon>Sulfuricurvum</taxon>
    </lineage>
</organism>
<keyword evidence="3 9" id="KW-0813">Transport</keyword>
<name>E4U380_SULKY</name>
<feature type="domain" description="ABC transmembrane type-2" evidence="10">
    <location>
        <begin position="20"/>
        <end position="244"/>
    </location>
</feature>
<dbReference type="eggNOG" id="COG1682">
    <property type="taxonomic scope" value="Bacteria"/>
</dbReference>
<dbReference type="GO" id="GO:0005886">
    <property type="term" value="C:plasma membrane"/>
    <property type="evidence" value="ECO:0007669"/>
    <property type="project" value="UniProtKB-SubCell"/>
</dbReference>
<feature type="transmembrane region" description="Helical" evidence="9">
    <location>
        <begin position="96"/>
        <end position="125"/>
    </location>
</feature>
<keyword evidence="6 9" id="KW-1133">Transmembrane helix</keyword>
<dbReference type="PANTHER" id="PTHR30413:SF10">
    <property type="entry name" value="CAPSULE POLYSACCHARIDE EXPORT INNER-MEMBRANE PROTEIN CTRC"/>
    <property type="match status" value="1"/>
</dbReference>
<evidence type="ECO:0000256" key="9">
    <source>
        <dbReference type="RuleBase" id="RU361157"/>
    </source>
</evidence>
<evidence type="ECO:0000259" key="10">
    <source>
        <dbReference type="PROSITE" id="PS51012"/>
    </source>
</evidence>
<keyword evidence="4 9" id="KW-1003">Cell membrane</keyword>
<evidence type="ECO:0000256" key="3">
    <source>
        <dbReference type="ARBA" id="ARBA00022448"/>
    </source>
</evidence>
<feature type="transmembrane region" description="Helical" evidence="9">
    <location>
        <begin position="132"/>
        <end position="161"/>
    </location>
</feature>
<dbReference type="KEGG" id="sku:Sulku_2117"/>
<gene>
    <name evidence="11" type="ordered locus">Sulku_2117</name>
</gene>
<evidence type="ECO:0000313" key="12">
    <source>
        <dbReference type="Proteomes" id="UP000008721"/>
    </source>
</evidence>
<comment type="subcellular location">
    <subcellularLocation>
        <location evidence="1 9">Cell membrane</location>
        <topology evidence="1 9">Multi-pass membrane protein</topology>
    </subcellularLocation>
</comment>
<evidence type="ECO:0000313" key="11">
    <source>
        <dbReference type="EMBL" id="ADR34777.1"/>
    </source>
</evidence>
<dbReference type="Pfam" id="PF01061">
    <property type="entry name" value="ABC2_membrane"/>
    <property type="match status" value="1"/>
</dbReference>
<proteinExistence type="inferred from homology"/>
<dbReference type="InterPro" id="IPR013525">
    <property type="entry name" value="ABC2_TM"/>
</dbReference>
<evidence type="ECO:0000256" key="7">
    <source>
        <dbReference type="ARBA" id="ARBA00023047"/>
    </source>
</evidence>
<dbReference type="HOGENOM" id="CLU_060703_1_1_7"/>
<evidence type="ECO:0000256" key="1">
    <source>
        <dbReference type="ARBA" id="ARBA00004651"/>
    </source>
</evidence>
<dbReference type="OrthoDB" id="9786910at2"/>
<sequence length="252" mass="29240">MLAFSFAKRDFKERYVGTGLGRFWYILSPIITILIYTVVFSDFMKMKLAIVDNNYSYSIYLVPGLLAWTSFSTILIRLNSSILDKANLIKKISVPAYVYQISIIITEFALVLLSYTLALIFLFIVQHPITLTFLYLIPILFLQTVLAFALGVIFSLFTPFFKDFKEAMPVVIQLWFWLTPIVYMKEMLANKYPFLLTYNPFFHFANIYQEIFLYAKAPSLYDAAMITVITVLLLILAGYLYKKMIVTIKDIL</sequence>
<dbReference type="GO" id="GO:0015920">
    <property type="term" value="P:lipopolysaccharide transport"/>
    <property type="evidence" value="ECO:0007669"/>
    <property type="project" value="TreeGrafter"/>
</dbReference>